<comment type="cofactor">
    <cofactor evidence="1 6">
        <name>(R)-lipoate</name>
        <dbReference type="ChEBI" id="CHEBI:83088"/>
    </cofactor>
</comment>
<dbReference type="EC" id="2.3.1.-" evidence="6"/>
<evidence type="ECO:0000256" key="4">
    <source>
        <dbReference type="ARBA" id="ARBA00022823"/>
    </source>
</evidence>
<evidence type="ECO:0000256" key="1">
    <source>
        <dbReference type="ARBA" id="ARBA00001938"/>
    </source>
</evidence>
<keyword evidence="4 6" id="KW-0450">Lipoyl</keyword>
<dbReference type="SUPFAM" id="SSF52777">
    <property type="entry name" value="CoA-dependent acyltransferases"/>
    <property type="match status" value="1"/>
</dbReference>
<keyword evidence="12" id="KW-1185">Reference proteome</keyword>
<feature type="domain" description="Peripheral subunit-binding (PSBD)" evidence="9">
    <location>
        <begin position="121"/>
        <end position="158"/>
    </location>
</feature>
<dbReference type="PROSITE" id="PS50968">
    <property type="entry name" value="BIOTINYL_LIPOYL"/>
    <property type="match status" value="1"/>
</dbReference>
<evidence type="ECO:0000313" key="12">
    <source>
        <dbReference type="Proteomes" id="UP001219901"/>
    </source>
</evidence>
<dbReference type="PROSITE" id="PS51826">
    <property type="entry name" value="PSBD"/>
    <property type="match status" value="1"/>
</dbReference>
<evidence type="ECO:0000313" key="11">
    <source>
        <dbReference type="EMBL" id="WFG38072.1"/>
    </source>
</evidence>
<dbReference type="AlphaFoldDB" id="A0AAJ5ZFR6"/>
<dbReference type="InterPro" id="IPR011053">
    <property type="entry name" value="Single_hybrid_motif"/>
</dbReference>
<dbReference type="Pfam" id="PF00198">
    <property type="entry name" value="2-oxoacid_dh"/>
    <property type="match status" value="1"/>
</dbReference>
<evidence type="ECO:0000259" key="9">
    <source>
        <dbReference type="PROSITE" id="PS51826"/>
    </source>
</evidence>
<dbReference type="InterPro" id="IPR023213">
    <property type="entry name" value="CAT-like_dom_sf"/>
</dbReference>
<dbReference type="PANTHER" id="PTHR43178:SF5">
    <property type="entry name" value="LIPOAMIDE ACYLTRANSFERASE COMPONENT OF BRANCHED-CHAIN ALPHA-KETO ACID DEHYDROGENASE COMPLEX, MITOCHONDRIAL"/>
    <property type="match status" value="1"/>
</dbReference>
<evidence type="ECO:0000313" key="13">
    <source>
        <dbReference type="Proteomes" id="UP001321249"/>
    </source>
</evidence>
<dbReference type="PANTHER" id="PTHR43178">
    <property type="entry name" value="DIHYDROLIPOAMIDE ACETYLTRANSFERASE COMPONENT OF PYRUVATE DEHYDROGENASE COMPLEX"/>
    <property type="match status" value="1"/>
</dbReference>
<keyword evidence="5 6" id="KW-0012">Acyltransferase</keyword>
<comment type="similarity">
    <text evidence="2 6">Belongs to the 2-oxoacid dehydrogenase family.</text>
</comment>
<reference evidence="11" key="2">
    <citation type="journal article" date="2023" name="Nat. Commun.">
        <title>Cultivation of marine bacteria of the SAR202 clade.</title>
        <authorList>
            <person name="Lim Y."/>
            <person name="Seo J.H."/>
            <person name="Giovannoni S.J."/>
            <person name="Kang I."/>
            <person name="Cho J.C."/>
        </authorList>
    </citation>
    <scope>NUCLEOTIDE SEQUENCE</scope>
    <source>
        <strain evidence="11">JH1073</strain>
    </source>
</reference>
<reference evidence="12" key="3">
    <citation type="submission" date="2023-06" db="EMBL/GenBank/DDBJ databases">
        <title>Pangenomics reveal diversification of enzyme families and niche specialization in globally abundant SAR202 bacteria.</title>
        <authorList>
            <person name="Saw J.H.W."/>
        </authorList>
    </citation>
    <scope>NUCLEOTIDE SEQUENCE [LARGE SCALE GENOMIC DNA]</scope>
    <source>
        <strain evidence="12">JH1073</strain>
    </source>
</reference>
<dbReference type="Pfam" id="PF00364">
    <property type="entry name" value="Biotin_lipoyl"/>
    <property type="match status" value="1"/>
</dbReference>
<dbReference type="PROSITE" id="PS00189">
    <property type="entry name" value="LIPOYL"/>
    <property type="match status" value="1"/>
</dbReference>
<dbReference type="InterPro" id="IPR000089">
    <property type="entry name" value="Biotin_lipoyl"/>
</dbReference>
<evidence type="ECO:0000256" key="7">
    <source>
        <dbReference type="SAM" id="MobiDB-lite"/>
    </source>
</evidence>
<dbReference type="Gene3D" id="3.30.559.10">
    <property type="entry name" value="Chloramphenicol acetyltransferase-like domain"/>
    <property type="match status" value="1"/>
</dbReference>
<dbReference type="Gene3D" id="4.10.320.10">
    <property type="entry name" value="E3-binding domain"/>
    <property type="match status" value="1"/>
</dbReference>
<name>A0AAJ5ZFR6_9CHLR</name>
<dbReference type="InterPro" id="IPR004167">
    <property type="entry name" value="PSBD"/>
</dbReference>
<feature type="domain" description="Lipoyl-binding" evidence="8">
    <location>
        <begin position="2"/>
        <end position="77"/>
    </location>
</feature>
<dbReference type="RefSeq" id="WP_342824237.1">
    <property type="nucleotide sequence ID" value="NZ_CP046146.1"/>
</dbReference>
<dbReference type="InterPro" id="IPR003016">
    <property type="entry name" value="2-oxoA_DH_lipoyl-BS"/>
</dbReference>
<evidence type="ECO:0000256" key="3">
    <source>
        <dbReference type="ARBA" id="ARBA00022679"/>
    </source>
</evidence>
<dbReference type="GO" id="GO:0005737">
    <property type="term" value="C:cytoplasm"/>
    <property type="evidence" value="ECO:0007669"/>
    <property type="project" value="TreeGrafter"/>
</dbReference>
<keyword evidence="3 6" id="KW-0808">Transferase</keyword>
<dbReference type="SUPFAM" id="SSF47005">
    <property type="entry name" value="Peripheral subunit-binding domain of 2-oxo acid dehydrogenase complex"/>
    <property type="match status" value="1"/>
</dbReference>
<accession>A0AAJ5ZFR6</accession>
<feature type="region of interest" description="Disordered" evidence="7">
    <location>
        <begin position="79"/>
        <end position="98"/>
    </location>
</feature>
<evidence type="ECO:0000256" key="5">
    <source>
        <dbReference type="ARBA" id="ARBA00023315"/>
    </source>
</evidence>
<gene>
    <name evidence="10" type="ORF">GKO46_06075</name>
    <name evidence="11" type="ORF">GKO48_00070</name>
</gene>
<dbReference type="InterPro" id="IPR050743">
    <property type="entry name" value="2-oxoacid_DH_E2_comp"/>
</dbReference>
<evidence type="ECO:0000256" key="2">
    <source>
        <dbReference type="ARBA" id="ARBA00007317"/>
    </source>
</evidence>
<dbReference type="Gene3D" id="2.40.50.100">
    <property type="match status" value="1"/>
</dbReference>
<protein>
    <recommendedName>
        <fullName evidence="6">Dihydrolipoamide acetyltransferase component of pyruvate dehydrogenase complex</fullName>
        <ecNumber evidence="6">2.3.1.-</ecNumber>
    </recommendedName>
</protein>
<dbReference type="CDD" id="cd06849">
    <property type="entry name" value="lipoyl_domain"/>
    <property type="match status" value="1"/>
</dbReference>
<dbReference type="Pfam" id="PF02817">
    <property type="entry name" value="E3_binding"/>
    <property type="match status" value="1"/>
</dbReference>
<sequence length="405" mass="42105">MSAPIILPQWGMGMNDGEVIKWLKAVGDPIAKGDQLVEIESSKVNAEVEATTDGTLGRIDVEEGRVVDVGTVLGHILEAGDSEGDLPDAAPVAGSASTPAPVAAAAPAAPAAAAPKGGKQIVTPRARRLAKELGVDLAGVTGTGPSGRVTEDDVKAANEAPAASAAPAAAPLPESVVPVKEVVKLTGLRGTIARRMSESAAIPSVTLSTTADVTDAVAFQRELVGEWRQHKIRPQYQDLVIAAVAKALKDMPVANAHLVGDEIRILDEVNVGVAMAIPEGLLVPVIKNADQKSLLEIAQEVRDLAKKAKANSLSIDEMTNSTFSITNLSSYNINTFDPLLNPPEIGILGVGTVEEQPAVVDGEVAVRSIANLNLAFDHRAWDGAPAAEFVRSIAKLLSDPSWMKA</sequence>
<evidence type="ECO:0000259" key="8">
    <source>
        <dbReference type="PROSITE" id="PS50968"/>
    </source>
</evidence>
<dbReference type="EMBL" id="WMBE01000002">
    <property type="protein sequence ID" value="MDG0866643.1"/>
    <property type="molecule type" value="Genomic_DNA"/>
</dbReference>
<dbReference type="EMBL" id="CP046147">
    <property type="protein sequence ID" value="WFG38072.1"/>
    <property type="molecule type" value="Genomic_DNA"/>
</dbReference>
<evidence type="ECO:0000256" key="6">
    <source>
        <dbReference type="RuleBase" id="RU003423"/>
    </source>
</evidence>
<dbReference type="Proteomes" id="UP001321249">
    <property type="component" value="Unassembled WGS sequence"/>
</dbReference>
<feature type="compositionally biased region" description="Low complexity" evidence="7">
    <location>
        <begin position="89"/>
        <end position="98"/>
    </location>
</feature>
<dbReference type="InterPro" id="IPR001078">
    <property type="entry name" value="2-oxoacid_DH_actylTfrase"/>
</dbReference>
<dbReference type="InterPro" id="IPR036625">
    <property type="entry name" value="E3-bd_dom_sf"/>
</dbReference>
<dbReference type="GO" id="GO:0016407">
    <property type="term" value="F:acetyltransferase activity"/>
    <property type="evidence" value="ECO:0007669"/>
    <property type="project" value="TreeGrafter"/>
</dbReference>
<organism evidence="11 12">
    <name type="scientific">Candidatus Lucifugimonas marina</name>
    <dbReference type="NCBI Taxonomy" id="3038979"/>
    <lineage>
        <taxon>Bacteria</taxon>
        <taxon>Bacillati</taxon>
        <taxon>Chloroflexota</taxon>
        <taxon>Dehalococcoidia</taxon>
        <taxon>SAR202 cluster</taxon>
        <taxon>Candidatus Lucifugimonadales</taxon>
        <taxon>Candidatus Lucifugimonadaceae</taxon>
        <taxon>Candidatus Lucifugimonas</taxon>
    </lineage>
</organism>
<proteinExistence type="inferred from homology"/>
<dbReference type="GO" id="GO:0031405">
    <property type="term" value="F:lipoic acid binding"/>
    <property type="evidence" value="ECO:0007669"/>
    <property type="project" value="TreeGrafter"/>
</dbReference>
<dbReference type="Proteomes" id="UP001219901">
    <property type="component" value="Chromosome"/>
</dbReference>
<reference evidence="12 13" key="1">
    <citation type="submission" date="2019-11" db="EMBL/GenBank/DDBJ databases">
        <authorList>
            <person name="Cho J.-C."/>
        </authorList>
    </citation>
    <scope>NUCLEOTIDE SEQUENCE [LARGE SCALE GENOMIC DNA]</scope>
    <source>
        <strain evidence="11 12">JH1073</strain>
        <strain evidence="10 13">JH702</strain>
    </source>
</reference>
<dbReference type="SUPFAM" id="SSF51230">
    <property type="entry name" value="Single hybrid motif"/>
    <property type="match status" value="1"/>
</dbReference>
<evidence type="ECO:0000313" key="10">
    <source>
        <dbReference type="EMBL" id="MDG0866643.1"/>
    </source>
</evidence>